<evidence type="ECO:0000256" key="5">
    <source>
        <dbReference type="SAM" id="Phobius"/>
    </source>
</evidence>
<dbReference type="OrthoDB" id="10253115at2759"/>
<name>A0A2P5BMK7_PARAD</name>
<protein>
    <submittedName>
        <fullName evidence="6">AMP-dependent synthetase/ligase</fullName>
    </submittedName>
</protein>
<evidence type="ECO:0000256" key="3">
    <source>
        <dbReference type="ARBA" id="ARBA00022741"/>
    </source>
</evidence>
<keyword evidence="3" id="KW-0547">Nucleotide-binding</keyword>
<organism evidence="6 7">
    <name type="scientific">Parasponia andersonii</name>
    <name type="common">Sponia andersonii</name>
    <dbReference type="NCBI Taxonomy" id="3476"/>
    <lineage>
        <taxon>Eukaryota</taxon>
        <taxon>Viridiplantae</taxon>
        <taxon>Streptophyta</taxon>
        <taxon>Embryophyta</taxon>
        <taxon>Tracheophyta</taxon>
        <taxon>Spermatophyta</taxon>
        <taxon>Magnoliopsida</taxon>
        <taxon>eudicotyledons</taxon>
        <taxon>Gunneridae</taxon>
        <taxon>Pentapetalae</taxon>
        <taxon>rosids</taxon>
        <taxon>fabids</taxon>
        <taxon>Rosales</taxon>
        <taxon>Cannabaceae</taxon>
        <taxon>Parasponia</taxon>
    </lineage>
</organism>
<dbReference type="STRING" id="3476.A0A2P5BMK7"/>
<dbReference type="Proteomes" id="UP000237105">
    <property type="component" value="Unassembled WGS sequence"/>
</dbReference>
<keyword evidence="5" id="KW-1133">Transmembrane helix</keyword>
<evidence type="ECO:0000256" key="4">
    <source>
        <dbReference type="ARBA" id="ARBA00022840"/>
    </source>
</evidence>
<dbReference type="Gene3D" id="3.40.50.980">
    <property type="match status" value="1"/>
</dbReference>
<dbReference type="SUPFAM" id="SSF56801">
    <property type="entry name" value="Acetyl-CoA synthetase-like"/>
    <property type="match status" value="1"/>
</dbReference>
<dbReference type="EMBL" id="JXTB01000251">
    <property type="protein sequence ID" value="PON49993.1"/>
    <property type="molecule type" value="Genomic_DNA"/>
</dbReference>
<feature type="transmembrane region" description="Helical" evidence="5">
    <location>
        <begin position="83"/>
        <end position="99"/>
    </location>
</feature>
<reference evidence="7" key="1">
    <citation type="submission" date="2016-06" db="EMBL/GenBank/DDBJ databases">
        <title>Parallel loss of symbiosis genes in relatives of nitrogen-fixing non-legume Parasponia.</title>
        <authorList>
            <person name="Van Velzen R."/>
            <person name="Holmer R."/>
            <person name="Bu F."/>
            <person name="Rutten L."/>
            <person name="Van Zeijl A."/>
            <person name="Liu W."/>
            <person name="Santuari L."/>
            <person name="Cao Q."/>
            <person name="Sharma T."/>
            <person name="Shen D."/>
            <person name="Roswanjaya Y."/>
            <person name="Wardhani T."/>
            <person name="Kalhor M.S."/>
            <person name="Jansen J."/>
            <person name="Van den Hoogen J."/>
            <person name="Gungor B."/>
            <person name="Hartog M."/>
            <person name="Hontelez J."/>
            <person name="Verver J."/>
            <person name="Yang W.-C."/>
            <person name="Schijlen E."/>
            <person name="Repin R."/>
            <person name="Schilthuizen M."/>
            <person name="Schranz E."/>
            <person name="Heidstra R."/>
            <person name="Miyata K."/>
            <person name="Fedorova E."/>
            <person name="Kohlen W."/>
            <person name="Bisseling T."/>
            <person name="Smit S."/>
            <person name="Geurts R."/>
        </authorList>
    </citation>
    <scope>NUCLEOTIDE SEQUENCE [LARGE SCALE GENOMIC DNA]</scope>
    <source>
        <strain evidence="7">cv. WU1-14</strain>
    </source>
</reference>
<gene>
    <name evidence="6" type="ORF">PanWU01x14_226300</name>
</gene>
<evidence type="ECO:0000313" key="6">
    <source>
        <dbReference type="EMBL" id="PON49993.1"/>
    </source>
</evidence>
<evidence type="ECO:0000256" key="1">
    <source>
        <dbReference type="ARBA" id="ARBA00006432"/>
    </source>
</evidence>
<dbReference type="PANTHER" id="PTHR43859">
    <property type="entry name" value="ACYL-ACTIVATING ENZYME"/>
    <property type="match status" value="1"/>
</dbReference>
<comment type="similarity">
    <text evidence="1">Belongs to the ATP-dependent AMP-binding enzyme family.</text>
</comment>
<keyword evidence="4" id="KW-0067">ATP-binding</keyword>
<dbReference type="GO" id="GO:0016874">
    <property type="term" value="F:ligase activity"/>
    <property type="evidence" value="ECO:0007669"/>
    <property type="project" value="UniProtKB-KW"/>
</dbReference>
<dbReference type="PANTHER" id="PTHR43859:SF11">
    <property type="entry name" value="4-COUMARATE--COA LIGASE"/>
    <property type="match status" value="1"/>
</dbReference>
<proteinExistence type="inferred from homology"/>
<dbReference type="GO" id="GO:0005524">
    <property type="term" value="F:ATP binding"/>
    <property type="evidence" value="ECO:0007669"/>
    <property type="project" value="UniProtKB-KW"/>
</dbReference>
<keyword evidence="5" id="KW-0812">Transmembrane</keyword>
<evidence type="ECO:0000313" key="7">
    <source>
        <dbReference type="Proteomes" id="UP000237105"/>
    </source>
</evidence>
<keyword evidence="5" id="KW-0472">Membrane</keyword>
<keyword evidence="2 6" id="KW-0436">Ligase</keyword>
<keyword evidence="7" id="KW-1185">Reference proteome</keyword>
<evidence type="ECO:0000256" key="2">
    <source>
        <dbReference type="ARBA" id="ARBA00022598"/>
    </source>
</evidence>
<dbReference type="AlphaFoldDB" id="A0A2P5BMK7"/>
<comment type="caution">
    <text evidence="6">The sequence shown here is derived from an EMBL/GenBank/DDBJ whole genome shotgun (WGS) entry which is preliminary data.</text>
</comment>
<sequence>MIMNGIMQCSANNISLSPVSFLERAALVYGDHTSIVDYGNPLIRFSWKQTYQRCRNLASALLHLGISRHDVVSSLFDTLITTYKYYSFVVVVVVLLLLGNI</sequence>
<accession>A0A2P5BMK7</accession>